<dbReference type="RefSeq" id="WP_216374512.1">
    <property type="nucleotide sequence ID" value="NZ_JAGRYT010000022.1"/>
</dbReference>
<sequence length="234" mass="25723">MNISSREYFQVNFQGRILYADSLYGCKGHILMIHGGSKDREAGLRYRHLLADMGFGTTAFDCIGHGETGGLLSDSSLASRTAQAEAVARYLGARLTGCLGVSMGAYNALKLSEVIPLRSLVLMVPGVYHPAAYQVNFGPEFSSIIRRLRSWEETDAWRMLSGYGGKLLVIAAAEDQVIPAEIPQKLYASAPVQINKALLTIPNADHHSVWRQLQNSQALYNQTCRLLMDCLSPE</sequence>
<organism evidence="1 2">
    <name type="scientific">Cedecea davisae</name>
    <dbReference type="NCBI Taxonomy" id="158484"/>
    <lineage>
        <taxon>Bacteria</taxon>
        <taxon>Pseudomonadati</taxon>
        <taxon>Pseudomonadota</taxon>
        <taxon>Gammaproteobacteria</taxon>
        <taxon>Enterobacterales</taxon>
        <taxon>Enterobacteriaceae</taxon>
        <taxon>Cedecea</taxon>
    </lineage>
</organism>
<dbReference type="EMBL" id="JAGRYU010000004">
    <property type="protein sequence ID" value="MBU4680915.1"/>
    <property type="molecule type" value="Genomic_DNA"/>
</dbReference>
<name>A0ABS6DCP2_9ENTR</name>
<dbReference type="GO" id="GO:0016787">
    <property type="term" value="F:hydrolase activity"/>
    <property type="evidence" value="ECO:0007669"/>
    <property type="project" value="UniProtKB-KW"/>
</dbReference>
<keyword evidence="2" id="KW-1185">Reference proteome</keyword>
<keyword evidence="1" id="KW-0378">Hydrolase</keyword>
<gene>
    <name evidence="1" type="ORF">KC222_02660</name>
</gene>
<proteinExistence type="predicted"/>
<protein>
    <submittedName>
        <fullName evidence="1">Alpha/beta fold hydrolase</fullName>
    </submittedName>
</protein>
<reference evidence="2" key="1">
    <citation type="submission" date="2023-07" db="EMBL/GenBank/DDBJ databases">
        <title>Cedecea davisae an AmpC producer and its therapeutic implications.</title>
        <authorList>
            <person name="Notter J."/>
        </authorList>
    </citation>
    <scope>NUCLEOTIDE SEQUENCE [LARGE SCALE GENOMIC DNA]</scope>
    <source>
        <strain evidence="2">1</strain>
    </source>
</reference>
<evidence type="ECO:0000313" key="2">
    <source>
        <dbReference type="Proteomes" id="UP000686327"/>
    </source>
</evidence>
<accession>A0ABS6DCP2</accession>
<dbReference type="Proteomes" id="UP000686327">
    <property type="component" value="Unassembled WGS sequence"/>
</dbReference>
<comment type="caution">
    <text evidence="1">The sequence shown here is derived from an EMBL/GenBank/DDBJ whole genome shotgun (WGS) entry which is preliminary data.</text>
</comment>
<evidence type="ECO:0000313" key="1">
    <source>
        <dbReference type="EMBL" id="MBU4680915.1"/>
    </source>
</evidence>